<dbReference type="Proteomes" id="UP000039865">
    <property type="component" value="Unassembled WGS sequence"/>
</dbReference>
<dbReference type="AlphaFoldDB" id="A0A078AJA8"/>
<keyword evidence="1" id="KW-0472">Membrane</keyword>
<keyword evidence="1" id="KW-1133">Transmembrane helix</keyword>
<gene>
    <name evidence="2" type="primary">Contig17446.g18560</name>
    <name evidence="2" type="ORF">STYLEM_10601</name>
</gene>
<keyword evidence="3" id="KW-1185">Reference proteome</keyword>
<dbReference type="InParanoid" id="A0A078AJA8"/>
<feature type="transmembrane region" description="Helical" evidence="1">
    <location>
        <begin position="34"/>
        <end position="53"/>
    </location>
</feature>
<evidence type="ECO:0000256" key="1">
    <source>
        <dbReference type="SAM" id="Phobius"/>
    </source>
</evidence>
<reference evidence="2 3" key="1">
    <citation type="submission" date="2014-06" db="EMBL/GenBank/DDBJ databases">
        <authorList>
            <person name="Swart Estienne"/>
        </authorList>
    </citation>
    <scope>NUCLEOTIDE SEQUENCE [LARGE SCALE GENOMIC DNA]</scope>
    <source>
        <strain evidence="2 3">130c</strain>
    </source>
</reference>
<accession>A0A078AJA8</accession>
<proteinExistence type="predicted"/>
<organism evidence="2 3">
    <name type="scientific">Stylonychia lemnae</name>
    <name type="common">Ciliate</name>
    <dbReference type="NCBI Taxonomy" id="5949"/>
    <lineage>
        <taxon>Eukaryota</taxon>
        <taxon>Sar</taxon>
        <taxon>Alveolata</taxon>
        <taxon>Ciliophora</taxon>
        <taxon>Intramacronucleata</taxon>
        <taxon>Spirotrichea</taxon>
        <taxon>Stichotrichia</taxon>
        <taxon>Sporadotrichida</taxon>
        <taxon>Oxytrichidae</taxon>
        <taxon>Stylonychinae</taxon>
        <taxon>Stylonychia</taxon>
    </lineage>
</organism>
<sequence length="73" mass="8636">MKRDMQRAATLYQIIQLMKESLKQNNKQSLNFQYLKIIIPVLFSLIIEIRNLAMQIHKIVMNSDNMIKMGIDI</sequence>
<evidence type="ECO:0000313" key="3">
    <source>
        <dbReference type="Proteomes" id="UP000039865"/>
    </source>
</evidence>
<keyword evidence="1" id="KW-0812">Transmembrane</keyword>
<evidence type="ECO:0000313" key="2">
    <source>
        <dbReference type="EMBL" id="CDW81582.1"/>
    </source>
</evidence>
<dbReference type="EMBL" id="CCKQ01010075">
    <property type="protein sequence ID" value="CDW81582.1"/>
    <property type="molecule type" value="Genomic_DNA"/>
</dbReference>
<name>A0A078AJA8_STYLE</name>
<protein>
    <submittedName>
        <fullName evidence="2">Uncharacterized protein</fullName>
    </submittedName>
</protein>